<proteinExistence type="predicted"/>
<organism evidence="2">
    <name type="scientific">Ixodes scapularis</name>
    <name type="common">Black-legged tick</name>
    <name type="synonym">Deer tick</name>
    <dbReference type="NCBI Taxonomy" id="6945"/>
    <lineage>
        <taxon>Eukaryota</taxon>
        <taxon>Metazoa</taxon>
        <taxon>Ecdysozoa</taxon>
        <taxon>Arthropoda</taxon>
        <taxon>Chelicerata</taxon>
        <taxon>Arachnida</taxon>
        <taxon>Acari</taxon>
        <taxon>Parasitiformes</taxon>
        <taxon>Ixodida</taxon>
        <taxon>Ixodoidea</taxon>
        <taxon>Ixodidae</taxon>
        <taxon>Ixodinae</taxon>
        <taxon>Ixodes</taxon>
    </lineage>
</organism>
<name>A0A4D5S207_IXOSC</name>
<reference evidence="2" key="1">
    <citation type="submission" date="2019-04" db="EMBL/GenBank/DDBJ databases">
        <title>An insight into the mialome of Ixodes scapularis.</title>
        <authorList>
            <person name="Ribeiro J.M."/>
            <person name="Mather T.N."/>
            <person name="Karim S."/>
        </authorList>
    </citation>
    <scope>NUCLEOTIDE SEQUENCE</scope>
</reference>
<keyword evidence="1" id="KW-0812">Transmembrane</keyword>
<evidence type="ECO:0000313" key="2">
    <source>
        <dbReference type="EMBL" id="MOY43235.1"/>
    </source>
</evidence>
<sequence length="86" mass="9875">MAERICEWKLWLLFYIGFTILANVLLFICYMGSNNVAKRRKIKSDVPCAALLARTSDCLLFCFSFESRSLKLLHVLTWGQNGIAKI</sequence>
<protein>
    <submittedName>
        <fullName evidence="2">Uncharacterized protein</fullName>
    </submittedName>
</protein>
<dbReference type="EMBL" id="GHJT01009264">
    <property type="protein sequence ID" value="MOY43235.1"/>
    <property type="molecule type" value="Transcribed_RNA"/>
</dbReference>
<evidence type="ECO:0000256" key="1">
    <source>
        <dbReference type="SAM" id="Phobius"/>
    </source>
</evidence>
<keyword evidence="1" id="KW-0472">Membrane</keyword>
<keyword evidence="1" id="KW-1133">Transmembrane helix</keyword>
<accession>A0A4D5S207</accession>
<feature type="transmembrane region" description="Helical" evidence="1">
    <location>
        <begin position="12"/>
        <end position="33"/>
    </location>
</feature>
<dbReference type="AlphaFoldDB" id="A0A4D5S207"/>